<comment type="caution">
    <text evidence="7">The sequence shown here is derived from an EMBL/GenBank/DDBJ whole genome shotgun (WGS) entry which is preliminary data.</text>
</comment>
<evidence type="ECO:0000313" key="7">
    <source>
        <dbReference type="EMBL" id="PRP82034.1"/>
    </source>
</evidence>
<feature type="compositionally biased region" description="Basic and acidic residues" evidence="5">
    <location>
        <begin position="73"/>
        <end position="86"/>
    </location>
</feature>
<feature type="domain" description="RRM" evidence="6">
    <location>
        <begin position="124"/>
        <end position="207"/>
    </location>
</feature>
<dbReference type="InterPro" id="IPR035979">
    <property type="entry name" value="RBD_domain_sf"/>
</dbReference>
<evidence type="ECO:0000256" key="4">
    <source>
        <dbReference type="PROSITE-ProRule" id="PRU00176"/>
    </source>
</evidence>
<dbReference type="PANTHER" id="PTHR23139">
    <property type="entry name" value="RNA-BINDING PROTEIN"/>
    <property type="match status" value="1"/>
</dbReference>
<accession>A0A2P6NDJ3</accession>
<keyword evidence="8" id="KW-1185">Reference proteome</keyword>
<dbReference type="GO" id="GO:0008380">
    <property type="term" value="P:RNA splicing"/>
    <property type="evidence" value="ECO:0007669"/>
    <property type="project" value="UniProtKB-KW"/>
</dbReference>
<sequence length="410" mass="45797">MMVPMVESMEDTLLEDNILIVDVMITVTTAETIEETTAGPERIGIPQEIETTGTERGTETEIETEITVAEESPEVKSERVEEEPRRERKKKSKWDEPPAGFGGILPAAETPAATAALHLQRQSRRLYVGNIPPNIVEAELSEFFNTALYAAGVTKDGSNAPIATVQFNRDKGFAFLDFHHPEDATAGMSFDGITLHNYALKVRRPRDFKTEEEAAAAAAMEGETKPVVDTTTLRNPAAMNFLNLGMPIPAAAALCQLNIKDEPHSTRILQLFNVASIAELQDDDIYEFTLNDISTEVRKFGNVKSVYMVKPPKPDPEGKPPANHTWAVSRAFVEYSTKEEARKAHEALGGRKYNSRTILVGFYDEEKYAKLQFMPNAEEEIAYGERLREKMKVLNANSGFDGRERRRDRD</sequence>
<dbReference type="CDD" id="cd12230">
    <property type="entry name" value="RRM1_U2AF65"/>
    <property type="match status" value="1"/>
</dbReference>
<proteinExistence type="predicted"/>
<dbReference type="EMBL" id="MDYQ01000111">
    <property type="protein sequence ID" value="PRP82034.1"/>
    <property type="molecule type" value="Genomic_DNA"/>
</dbReference>
<evidence type="ECO:0000313" key="8">
    <source>
        <dbReference type="Proteomes" id="UP000241769"/>
    </source>
</evidence>
<organism evidence="7 8">
    <name type="scientific">Planoprotostelium fungivorum</name>
    <dbReference type="NCBI Taxonomy" id="1890364"/>
    <lineage>
        <taxon>Eukaryota</taxon>
        <taxon>Amoebozoa</taxon>
        <taxon>Evosea</taxon>
        <taxon>Variosea</taxon>
        <taxon>Cavosteliida</taxon>
        <taxon>Cavosteliaceae</taxon>
        <taxon>Planoprotostelium</taxon>
    </lineage>
</organism>
<reference evidence="7 8" key="1">
    <citation type="journal article" date="2018" name="Genome Biol. Evol.">
        <title>Multiple Roots of Fruiting Body Formation in Amoebozoa.</title>
        <authorList>
            <person name="Hillmann F."/>
            <person name="Forbes G."/>
            <person name="Novohradska S."/>
            <person name="Ferling I."/>
            <person name="Riege K."/>
            <person name="Groth M."/>
            <person name="Westermann M."/>
            <person name="Marz M."/>
            <person name="Spaller T."/>
            <person name="Winckler T."/>
            <person name="Schaap P."/>
            <person name="Glockner G."/>
        </authorList>
    </citation>
    <scope>NUCLEOTIDE SEQUENCE [LARGE SCALE GENOMIC DNA]</scope>
    <source>
        <strain evidence="7 8">Jena</strain>
    </source>
</reference>
<keyword evidence="3" id="KW-0508">mRNA splicing</keyword>
<dbReference type="SMART" id="SM00360">
    <property type="entry name" value="RRM"/>
    <property type="match status" value="2"/>
</dbReference>
<evidence type="ECO:0000256" key="2">
    <source>
        <dbReference type="ARBA" id="ARBA00022884"/>
    </source>
</evidence>
<dbReference type="PROSITE" id="PS50102">
    <property type="entry name" value="RRM"/>
    <property type="match status" value="2"/>
</dbReference>
<gene>
    <name evidence="7" type="ORF">PROFUN_03724</name>
</gene>
<keyword evidence="2 4" id="KW-0694">RNA-binding</keyword>
<keyword evidence="1" id="KW-0507">mRNA processing</keyword>
<evidence type="ECO:0000256" key="3">
    <source>
        <dbReference type="ARBA" id="ARBA00023187"/>
    </source>
</evidence>
<dbReference type="InParanoid" id="A0A2P6NDJ3"/>
<dbReference type="Proteomes" id="UP000241769">
    <property type="component" value="Unassembled WGS sequence"/>
</dbReference>
<dbReference type="GO" id="GO:0006397">
    <property type="term" value="P:mRNA processing"/>
    <property type="evidence" value="ECO:0007669"/>
    <property type="project" value="UniProtKB-KW"/>
</dbReference>
<feature type="domain" description="RRM" evidence="6">
    <location>
        <begin position="267"/>
        <end position="365"/>
    </location>
</feature>
<protein>
    <recommendedName>
        <fullName evidence="6">RRM domain-containing protein</fullName>
    </recommendedName>
</protein>
<evidence type="ECO:0000259" key="6">
    <source>
        <dbReference type="PROSITE" id="PS50102"/>
    </source>
</evidence>
<dbReference type="GO" id="GO:0003723">
    <property type="term" value="F:RNA binding"/>
    <property type="evidence" value="ECO:0007669"/>
    <property type="project" value="UniProtKB-UniRule"/>
</dbReference>
<dbReference type="OrthoDB" id="10266058at2759"/>
<dbReference type="InterPro" id="IPR000504">
    <property type="entry name" value="RRM_dom"/>
</dbReference>
<dbReference type="InterPro" id="IPR012677">
    <property type="entry name" value="Nucleotide-bd_a/b_plait_sf"/>
</dbReference>
<name>A0A2P6NDJ3_9EUKA</name>
<dbReference type="SUPFAM" id="SSF54928">
    <property type="entry name" value="RNA-binding domain, RBD"/>
    <property type="match status" value="2"/>
</dbReference>
<feature type="region of interest" description="Disordered" evidence="5">
    <location>
        <begin position="69"/>
        <end position="100"/>
    </location>
</feature>
<evidence type="ECO:0000256" key="5">
    <source>
        <dbReference type="SAM" id="MobiDB-lite"/>
    </source>
</evidence>
<dbReference type="Gene3D" id="3.30.70.330">
    <property type="match status" value="2"/>
</dbReference>
<dbReference type="CDD" id="cd12232">
    <property type="entry name" value="RRM3_U2AF65"/>
    <property type="match status" value="1"/>
</dbReference>
<dbReference type="AlphaFoldDB" id="A0A2P6NDJ3"/>
<dbReference type="FunCoup" id="A0A2P6NDJ3">
    <property type="interactions" value="579"/>
</dbReference>
<evidence type="ECO:0000256" key="1">
    <source>
        <dbReference type="ARBA" id="ARBA00022664"/>
    </source>
</evidence>
<dbReference type="STRING" id="1890364.A0A2P6NDJ3"/>
<dbReference type="Pfam" id="PF00076">
    <property type="entry name" value="RRM_1"/>
    <property type="match status" value="1"/>
</dbReference>